<gene>
    <name evidence="1" type="ORF">ORAREDHAP_LOCUS2888</name>
</gene>
<dbReference type="EMBL" id="CAEKKB010000001">
    <property type="protein sequence ID" value="CAB4293730.1"/>
    <property type="molecule type" value="Genomic_DNA"/>
</dbReference>
<keyword evidence="2" id="KW-1185">Reference proteome</keyword>
<dbReference type="AlphaFoldDB" id="A0A6J5VWJ4"/>
<accession>A0A6J5VWJ4</accession>
<sequence>MLRISHGSLCLRRRFNVGKRWIFNLQGEAVLLILRVSREFELLRFLRLLASVESREWVLWLLASAVLDFILQDSFAVFCCARGLPFGSVFVLRCMSSSFVASAEFVRAFRWACFCSRIGKEVGHVMFWRNFGAEPPPSLLYAGRCLRERLLHIRHDACRTHIHGELVCCLALAKRHGCIDKILCWRSIGGLSISLGSILSYRKQLQMRWCLVICMRFASDVACLRYLDLVVPKRVWALGIVQHLQLVVCLLKVNHVGIGYPISCQRRVEYTRAPKLSLQRGAEWYFEWRWWFGYASHARHATCLASCSVSYGTNKHEFKEPVGSFVTSTMKFTEQGQVLGLHYNQLMAYTLATTSLVRVEVDGLPSWILEAWELVPSFVSLKDIAGGLQLEGTICQS</sequence>
<dbReference type="Proteomes" id="UP000507245">
    <property type="component" value="Unassembled WGS sequence"/>
</dbReference>
<protein>
    <submittedName>
        <fullName evidence="1">Uncharacterized protein</fullName>
    </submittedName>
</protein>
<reference evidence="2" key="1">
    <citation type="journal article" date="2020" name="Genome Biol.">
        <title>Gamete binning: chromosome-level and haplotype-resolved genome assembly enabled by high-throughput single-cell sequencing of gamete genomes.</title>
        <authorList>
            <person name="Campoy J.A."/>
            <person name="Sun H."/>
            <person name="Goel M."/>
            <person name="Jiao W.-B."/>
            <person name="Folz-Donahue K."/>
            <person name="Wang N."/>
            <person name="Rubio M."/>
            <person name="Liu C."/>
            <person name="Kukat C."/>
            <person name="Ruiz D."/>
            <person name="Huettel B."/>
            <person name="Schneeberger K."/>
        </authorList>
    </citation>
    <scope>NUCLEOTIDE SEQUENCE [LARGE SCALE GENOMIC DNA]</scope>
    <source>
        <strain evidence="2">cv. Rojo Pasion</strain>
    </source>
</reference>
<name>A0A6J5VWJ4_PRUAR</name>
<organism evidence="1 2">
    <name type="scientific">Prunus armeniaca</name>
    <name type="common">Apricot</name>
    <name type="synonym">Armeniaca vulgaris</name>
    <dbReference type="NCBI Taxonomy" id="36596"/>
    <lineage>
        <taxon>Eukaryota</taxon>
        <taxon>Viridiplantae</taxon>
        <taxon>Streptophyta</taxon>
        <taxon>Embryophyta</taxon>
        <taxon>Tracheophyta</taxon>
        <taxon>Spermatophyta</taxon>
        <taxon>Magnoliopsida</taxon>
        <taxon>eudicotyledons</taxon>
        <taxon>Gunneridae</taxon>
        <taxon>Pentapetalae</taxon>
        <taxon>rosids</taxon>
        <taxon>fabids</taxon>
        <taxon>Rosales</taxon>
        <taxon>Rosaceae</taxon>
        <taxon>Amygdaloideae</taxon>
        <taxon>Amygdaleae</taxon>
        <taxon>Prunus</taxon>
    </lineage>
</organism>
<evidence type="ECO:0000313" key="2">
    <source>
        <dbReference type="Proteomes" id="UP000507245"/>
    </source>
</evidence>
<evidence type="ECO:0000313" key="1">
    <source>
        <dbReference type="EMBL" id="CAB4293730.1"/>
    </source>
</evidence>
<proteinExistence type="predicted"/>